<name>A0AA51UL02_9EURY</name>
<accession>A0AA51UL02</accession>
<evidence type="ECO:0000256" key="1">
    <source>
        <dbReference type="SAM" id="Phobius"/>
    </source>
</evidence>
<feature type="transmembrane region" description="Helical" evidence="1">
    <location>
        <begin position="143"/>
        <end position="160"/>
    </location>
</feature>
<dbReference type="Proteomes" id="UP001182908">
    <property type="component" value="Chromosome"/>
</dbReference>
<evidence type="ECO:0000259" key="2">
    <source>
        <dbReference type="Pfam" id="PF24346"/>
    </source>
</evidence>
<dbReference type="Pfam" id="PF26596">
    <property type="entry name" value="PEF-CTERM_ARCH"/>
    <property type="match status" value="1"/>
</dbReference>
<dbReference type="InterPro" id="IPR017474">
    <property type="entry name" value="PEF_CTERM_C"/>
</dbReference>
<keyword evidence="1" id="KW-0472">Membrane</keyword>
<proteinExistence type="predicted"/>
<evidence type="ECO:0000313" key="4">
    <source>
        <dbReference type="EMBL" id="WMW25294.1"/>
    </source>
</evidence>
<reference evidence="4 5" key="1">
    <citation type="submission" date="2023-08" db="EMBL/GenBank/DDBJ databases">
        <title>Methanolobus mangrovi sp. nov. and Methanolobus sediminis sp. nov, two novel methylotrophic methanogens isolated from mangrove sediments in China.</title>
        <authorList>
            <person name="Zhou J."/>
        </authorList>
    </citation>
    <scope>NUCLEOTIDE SEQUENCE [LARGE SCALE GENOMIC DNA]</scope>
    <source>
        <strain evidence="4 5">FTZ6</strain>
    </source>
</reference>
<evidence type="ECO:0000313" key="5">
    <source>
        <dbReference type="Proteomes" id="UP001182908"/>
    </source>
</evidence>
<dbReference type="Pfam" id="PF24346">
    <property type="entry name" value="DUF7507"/>
    <property type="match status" value="1"/>
</dbReference>
<dbReference type="AlphaFoldDB" id="A0AA51UL02"/>
<protein>
    <submittedName>
        <fullName evidence="4">PEF-CTERM sorting domain-containing protein</fullName>
    </submittedName>
</protein>
<dbReference type="RefSeq" id="WP_309311101.1">
    <property type="nucleotide sequence ID" value="NZ_CP133592.1"/>
</dbReference>
<dbReference type="InterPro" id="IPR047589">
    <property type="entry name" value="DUF11_rpt"/>
</dbReference>
<keyword evidence="1" id="KW-0812">Transmembrane</keyword>
<evidence type="ECO:0000259" key="3">
    <source>
        <dbReference type="Pfam" id="PF26596"/>
    </source>
</evidence>
<sequence>MRNKLAILFCLVASLVLATSIGAAAPLAAIDIEKATNGYDADAAPGPEIEVGDPITWTYIVTNIGIEPLDNVIVTDDQGVVVSCPLTTLLPGETMQCTGYGTAVVGQYANLGTVEATDPSGFQVSDSDPSHYNGVEDNEIPEFPTITLPAIAVIGLALFFQRRKA</sequence>
<dbReference type="NCBIfam" id="TIGR03024">
    <property type="entry name" value="arch_PEF_CTERM"/>
    <property type="match status" value="1"/>
</dbReference>
<keyword evidence="5" id="KW-1185">Reference proteome</keyword>
<gene>
    <name evidence="4" type="ORF">RE474_00820</name>
</gene>
<dbReference type="GeneID" id="84231215"/>
<organism evidence="4 5">
    <name type="scientific">Methanolobus sediminis</name>
    <dbReference type="NCBI Taxonomy" id="3072978"/>
    <lineage>
        <taxon>Archaea</taxon>
        <taxon>Methanobacteriati</taxon>
        <taxon>Methanobacteriota</taxon>
        <taxon>Stenosarchaea group</taxon>
        <taxon>Methanomicrobia</taxon>
        <taxon>Methanosarcinales</taxon>
        <taxon>Methanosarcinaceae</taxon>
        <taxon>Methanolobus</taxon>
    </lineage>
</organism>
<feature type="domain" description="DUF7507" evidence="2">
    <location>
        <begin position="30"/>
        <end position="126"/>
    </location>
</feature>
<keyword evidence="1" id="KW-1133">Transmembrane helix</keyword>
<dbReference type="EMBL" id="CP133592">
    <property type="protein sequence ID" value="WMW25294.1"/>
    <property type="molecule type" value="Genomic_DNA"/>
</dbReference>
<dbReference type="KEGG" id="mseb:RE474_00820"/>
<feature type="domain" description="PEF-CTERM protein sorting" evidence="3">
    <location>
        <begin position="140"/>
        <end position="164"/>
    </location>
</feature>
<dbReference type="NCBIfam" id="TIGR01451">
    <property type="entry name" value="B_ant_repeat"/>
    <property type="match status" value="1"/>
</dbReference>
<dbReference type="InterPro" id="IPR055354">
    <property type="entry name" value="DUF7507"/>
</dbReference>